<reference evidence="2 3" key="1">
    <citation type="submission" date="2019-03" db="EMBL/GenBank/DDBJ databases">
        <title>Genomics of glacier-inhabiting Cryobacterium strains.</title>
        <authorList>
            <person name="Liu Q."/>
            <person name="Xin Y.-H."/>
        </authorList>
    </citation>
    <scope>NUCLEOTIDE SEQUENCE [LARGE SCALE GENOMIC DNA]</scope>
    <source>
        <strain evidence="2 3">RHLT2-21</strain>
    </source>
</reference>
<name>A0A4R8WF12_9MICO</name>
<dbReference type="AlphaFoldDB" id="A0A4R8WF12"/>
<evidence type="ECO:0000313" key="2">
    <source>
        <dbReference type="EMBL" id="TFC05364.1"/>
    </source>
</evidence>
<dbReference type="InterPro" id="IPR051049">
    <property type="entry name" value="Dienelactone_hydrolase-like"/>
</dbReference>
<organism evidence="2 3">
    <name type="scientific">Cryobacterium mannosilyticum</name>
    <dbReference type="NCBI Taxonomy" id="1259190"/>
    <lineage>
        <taxon>Bacteria</taxon>
        <taxon>Bacillati</taxon>
        <taxon>Actinomycetota</taxon>
        <taxon>Actinomycetes</taxon>
        <taxon>Micrococcales</taxon>
        <taxon>Microbacteriaceae</taxon>
        <taxon>Cryobacterium</taxon>
    </lineage>
</organism>
<dbReference type="PANTHER" id="PTHR46623:SF6">
    <property type="entry name" value="ALPHA_BETA-HYDROLASES SUPERFAMILY PROTEIN"/>
    <property type="match status" value="1"/>
</dbReference>
<gene>
    <name evidence="2" type="ORF">E3O32_06740</name>
</gene>
<accession>A0A4R8WF12</accession>
<dbReference type="GO" id="GO:0016787">
    <property type="term" value="F:hydrolase activity"/>
    <property type="evidence" value="ECO:0007669"/>
    <property type="project" value="UniProtKB-KW"/>
</dbReference>
<evidence type="ECO:0000313" key="3">
    <source>
        <dbReference type="Proteomes" id="UP000297643"/>
    </source>
</evidence>
<comment type="caution">
    <text evidence="2">The sequence shown here is derived from an EMBL/GenBank/DDBJ whole genome shotgun (WGS) entry which is preliminary data.</text>
</comment>
<dbReference type="Gene3D" id="3.40.50.1820">
    <property type="entry name" value="alpha/beta hydrolase"/>
    <property type="match status" value="1"/>
</dbReference>
<dbReference type="InterPro" id="IPR029058">
    <property type="entry name" value="AB_hydrolase_fold"/>
</dbReference>
<dbReference type="RefSeq" id="WP_134507867.1">
    <property type="nucleotide sequence ID" value="NZ_SOFM01000016.1"/>
</dbReference>
<dbReference type="InterPro" id="IPR002925">
    <property type="entry name" value="Dienelactn_hydro"/>
</dbReference>
<feature type="domain" description="Dienelactone hydrolase" evidence="1">
    <location>
        <begin position="23"/>
        <end position="242"/>
    </location>
</feature>
<protein>
    <submittedName>
        <fullName evidence="2">Dienelactone hydrolase family protein</fullName>
    </submittedName>
</protein>
<keyword evidence="2" id="KW-0378">Hydrolase</keyword>
<dbReference type="EMBL" id="SOFM01000016">
    <property type="protein sequence ID" value="TFC05364.1"/>
    <property type="molecule type" value="Genomic_DNA"/>
</dbReference>
<proteinExistence type="predicted"/>
<keyword evidence="3" id="KW-1185">Reference proteome</keyword>
<dbReference type="Pfam" id="PF01738">
    <property type="entry name" value="DLH"/>
    <property type="match status" value="1"/>
</dbReference>
<dbReference type="SUPFAM" id="SSF53474">
    <property type="entry name" value="alpha/beta-Hydrolases"/>
    <property type="match status" value="1"/>
</dbReference>
<sequence length="252" mass="25926">MSTAPQLVDLTLPGASGGSAGLTALLGIPAGNGPWPGVVLVHEAFGLTDVMRRQVARMAEAGYLALMPDLFTEGGPRKCLTATFRALQAGEGRAFVDIESARRFLLDRPDCTGEVGVLGFCLGGGFALVAAARGFDAASVNYGRLPKDLDDALAGACPIVASYGATDASLRGAAGTLEAALVRRGIPHDVTEYPGAGHAFLNDAESGPPVLRFVLKRILGAGPDPVAAADAWQRIDAFFGEHLATPKEAPSS</sequence>
<evidence type="ECO:0000259" key="1">
    <source>
        <dbReference type="Pfam" id="PF01738"/>
    </source>
</evidence>
<dbReference type="Proteomes" id="UP000297643">
    <property type="component" value="Unassembled WGS sequence"/>
</dbReference>
<dbReference type="PANTHER" id="PTHR46623">
    <property type="entry name" value="CARBOXYMETHYLENEBUTENOLIDASE-RELATED"/>
    <property type="match status" value="1"/>
</dbReference>